<organism evidence="5 6">
    <name type="scientific">Erythrobacter westpacificensis</name>
    <dbReference type="NCBI Taxonomy" id="1055231"/>
    <lineage>
        <taxon>Bacteria</taxon>
        <taxon>Pseudomonadati</taxon>
        <taxon>Pseudomonadota</taxon>
        <taxon>Alphaproteobacteria</taxon>
        <taxon>Sphingomonadales</taxon>
        <taxon>Erythrobacteraceae</taxon>
        <taxon>Erythrobacter/Porphyrobacter group</taxon>
        <taxon>Erythrobacter</taxon>
    </lineage>
</organism>
<accession>A0ABP9KB46</accession>
<evidence type="ECO:0000313" key="6">
    <source>
        <dbReference type="Proteomes" id="UP001500518"/>
    </source>
</evidence>
<feature type="domain" description="HTH hxlR-type" evidence="4">
    <location>
        <begin position="37"/>
        <end position="135"/>
    </location>
</feature>
<dbReference type="Gene3D" id="1.10.10.10">
    <property type="entry name" value="Winged helix-like DNA-binding domain superfamily/Winged helix DNA-binding domain"/>
    <property type="match status" value="1"/>
</dbReference>
<dbReference type="PANTHER" id="PTHR33204">
    <property type="entry name" value="TRANSCRIPTIONAL REGULATOR, MARR FAMILY"/>
    <property type="match status" value="1"/>
</dbReference>
<dbReference type="CDD" id="cd00090">
    <property type="entry name" value="HTH_ARSR"/>
    <property type="match status" value="1"/>
</dbReference>
<dbReference type="PROSITE" id="PS51118">
    <property type="entry name" value="HTH_HXLR"/>
    <property type="match status" value="1"/>
</dbReference>
<reference evidence="6" key="1">
    <citation type="journal article" date="2019" name="Int. J. Syst. Evol. Microbiol.">
        <title>The Global Catalogue of Microorganisms (GCM) 10K type strain sequencing project: providing services to taxonomists for standard genome sequencing and annotation.</title>
        <authorList>
            <consortium name="The Broad Institute Genomics Platform"/>
            <consortium name="The Broad Institute Genome Sequencing Center for Infectious Disease"/>
            <person name="Wu L."/>
            <person name="Ma J."/>
        </authorList>
    </citation>
    <scope>NUCLEOTIDE SEQUENCE [LARGE SCALE GENOMIC DNA]</scope>
    <source>
        <strain evidence="6">JCM 18014</strain>
    </source>
</reference>
<keyword evidence="2" id="KW-0238">DNA-binding</keyword>
<dbReference type="SUPFAM" id="SSF46785">
    <property type="entry name" value="Winged helix' DNA-binding domain"/>
    <property type="match status" value="1"/>
</dbReference>
<evidence type="ECO:0000256" key="3">
    <source>
        <dbReference type="ARBA" id="ARBA00023163"/>
    </source>
</evidence>
<name>A0ABP9KB46_9SPHN</name>
<evidence type="ECO:0000256" key="2">
    <source>
        <dbReference type="ARBA" id="ARBA00023125"/>
    </source>
</evidence>
<keyword evidence="6" id="KW-1185">Reference proteome</keyword>
<keyword evidence="1" id="KW-0805">Transcription regulation</keyword>
<dbReference type="InterPro" id="IPR036388">
    <property type="entry name" value="WH-like_DNA-bd_sf"/>
</dbReference>
<gene>
    <name evidence="5" type="ORF">GCM10023208_18660</name>
</gene>
<dbReference type="Proteomes" id="UP001500518">
    <property type="component" value="Unassembled WGS sequence"/>
</dbReference>
<dbReference type="Pfam" id="PF01638">
    <property type="entry name" value="HxlR"/>
    <property type="match status" value="1"/>
</dbReference>
<keyword evidence="3" id="KW-0804">Transcription</keyword>
<comment type="caution">
    <text evidence="5">The sequence shown here is derived from an EMBL/GenBank/DDBJ whole genome shotgun (WGS) entry which is preliminary data.</text>
</comment>
<dbReference type="PANTHER" id="PTHR33204:SF39">
    <property type="entry name" value="TRANSCRIPTIONAL REGULATORY PROTEIN"/>
    <property type="match status" value="1"/>
</dbReference>
<evidence type="ECO:0000256" key="1">
    <source>
        <dbReference type="ARBA" id="ARBA00023015"/>
    </source>
</evidence>
<evidence type="ECO:0000259" key="4">
    <source>
        <dbReference type="PROSITE" id="PS51118"/>
    </source>
</evidence>
<dbReference type="RefSeq" id="WP_346032827.1">
    <property type="nucleotide sequence ID" value="NZ_BAABHV010000010.1"/>
</dbReference>
<sequence length="151" mass="17190">MGDGTISRLSSPEGTDRAWPDDYLDGIYRGEYDPEICPVRHVLKGIADKWTILILAGLKADRQRFSQIKRLVPDVSQRMLTQTLRKLERDGYVTREVTPSIPPRVDYELTDLGRSLVAQLAPLARWADEHRDMVGHARTRYDQANGHSDFG</sequence>
<proteinExistence type="predicted"/>
<protein>
    <recommendedName>
        <fullName evidence="4">HTH hxlR-type domain-containing protein</fullName>
    </recommendedName>
</protein>
<dbReference type="InterPro" id="IPR036390">
    <property type="entry name" value="WH_DNA-bd_sf"/>
</dbReference>
<dbReference type="EMBL" id="BAABHV010000010">
    <property type="protein sequence ID" value="GAA5055126.1"/>
    <property type="molecule type" value="Genomic_DNA"/>
</dbReference>
<evidence type="ECO:0000313" key="5">
    <source>
        <dbReference type="EMBL" id="GAA5055126.1"/>
    </source>
</evidence>
<dbReference type="InterPro" id="IPR011991">
    <property type="entry name" value="ArsR-like_HTH"/>
</dbReference>
<dbReference type="InterPro" id="IPR002577">
    <property type="entry name" value="HTH_HxlR"/>
</dbReference>